<keyword evidence="7 8" id="KW-0407">Ion channel</keyword>
<feature type="domain" description="Fibronectin type-III" evidence="11">
    <location>
        <begin position="573"/>
        <end position="670"/>
    </location>
</feature>
<proteinExistence type="inferred from homology"/>
<dbReference type="GO" id="GO:0005886">
    <property type="term" value="C:plasma membrane"/>
    <property type="evidence" value="ECO:0007669"/>
    <property type="project" value="TreeGrafter"/>
</dbReference>
<dbReference type="SUPFAM" id="SSF49265">
    <property type="entry name" value="Fibronectin type III"/>
    <property type="match status" value="1"/>
</dbReference>
<dbReference type="InterPro" id="IPR003961">
    <property type="entry name" value="FN3_dom"/>
</dbReference>
<dbReference type="GO" id="GO:0030322">
    <property type="term" value="P:stabilization of membrane potential"/>
    <property type="evidence" value="ECO:0007669"/>
    <property type="project" value="TreeGrafter"/>
</dbReference>
<evidence type="ECO:0000313" key="13">
    <source>
        <dbReference type="WBParaSite" id="PSAMB.scaffold311size57476.g4612.t1"/>
    </source>
</evidence>
<evidence type="ECO:0000256" key="9">
    <source>
        <dbReference type="SAM" id="MobiDB-lite"/>
    </source>
</evidence>
<comment type="similarity">
    <text evidence="8">Belongs to the two pore domain potassium channel (TC 1.A.1.8) family.</text>
</comment>
<feature type="region of interest" description="Disordered" evidence="9">
    <location>
        <begin position="23"/>
        <end position="43"/>
    </location>
</feature>
<evidence type="ECO:0000256" key="1">
    <source>
        <dbReference type="ARBA" id="ARBA00004141"/>
    </source>
</evidence>
<evidence type="ECO:0000259" key="11">
    <source>
        <dbReference type="PROSITE" id="PS50853"/>
    </source>
</evidence>
<dbReference type="PROSITE" id="PS50853">
    <property type="entry name" value="FN3"/>
    <property type="match status" value="2"/>
</dbReference>
<organism evidence="12 13">
    <name type="scientific">Plectus sambesii</name>
    <dbReference type="NCBI Taxonomy" id="2011161"/>
    <lineage>
        <taxon>Eukaryota</taxon>
        <taxon>Metazoa</taxon>
        <taxon>Ecdysozoa</taxon>
        <taxon>Nematoda</taxon>
        <taxon>Chromadorea</taxon>
        <taxon>Plectida</taxon>
        <taxon>Plectina</taxon>
        <taxon>Plectoidea</taxon>
        <taxon>Plectidae</taxon>
        <taxon>Plectus</taxon>
    </lineage>
</organism>
<evidence type="ECO:0000256" key="8">
    <source>
        <dbReference type="RuleBase" id="RU003857"/>
    </source>
</evidence>
<dbReference type="Gene3D" id="1.10.287.70">
    <property type="match status" value="1"/>
</dbReference>
<dbReference type="PANTHER" id="PTHR11003:SF335">
    <property type="entry name" value="POTASSIUM CHANNEL DOMAIN-CONTAINING PROTEIN"/>
    <property type="match status" value="1"/>
</dbReference>
<name>A0A914W5W0_9BILA</name>
<evidence type="ECO:0000256" key="4">
    <source>
        <dbReference type="ARBA" id="ARBA00022989"/>
    </source>
</evidence>
<dbReference type="CDD" id="cd00063">
    <property type="entry name" value="FN3"/>
    <property type="match status" value="2"/>
</dbReference>
<keyword evidence="12" id="KW-1185">Reference proteome</keyword>
<evidence type="ECO:0000256" key="10">
    <source>
        <dbReference type="SAM" id="Phobius"/>
    </source>
</evidence>
<dbReference type="Pfam" id="PF07885">
    <property type="entry name" value="Ion_trans_2"/>
    <property type="match status" value="2"/>
</dbReference>
<feature type="domain" description="Fibronectin type-III" evidence="11">
    <location>
        <begin position="480"/>
        <end position="572"/>
    </location>
</feature>
<keyword evidence="4 10" id="KW-1133">Transmembrane helix</keyword>
<evidence type="ECO:0000313" key="12">
    <source>
        <dbReference type="Proteomes" id="UP000887566"/>
    </source>
</evidence>
<dbReference type="InterPro" id="IPR003280">
    <property type="entry name" value="2pore_dom_K_chnl"/>
</dbReference>
<dbReference type="SMART" id="SM00060">
    <property type="entry name" value="FN3"/>
    <property type="match status" value="2"/>
</dbReference>
<evidence type="ECO:0000256" key="3">
    <source>
        <dbReference type="ARBA" id="ARBA00022692"/>
    </source>
</evidence>
<dbReference type="SUPFAM" id="SSF81324">
    <property type="entry name" value="Voltage-gated potassium channels"/>
    <property type="match status" value="2"/>
</dbReference>
<dbReference type="InterPro" id="IPR013783">
    <property type="entry name" value="Ig-like_fold"/>
</dbReference>
<feature type="transmembrane region" description="Helical" evidence="10">
    <location>
        <begin position="227"/>
        <end position="245"/>
    </location>
</feature>
<evidence type="ECO:0000256" key="6">
    <source>
        <dbReference type="ARBA" id="ARBA00023136"/>
    </source>
</evidence>
<feature type="region of interest" description="Disordered" evidence="9">
    <location>
        <begin position="55"/>
        <end position="80"/>
    </location>
</feature>
<dbReference type="GO" id="GO:0022841">
    <property type="term" value="F:potassium ion leak channel activity"/>
    <property type="evidence" value="ECO:0007669"/>
    <property type="project" value="TreeGrafter"/>
</dbReference>
<evidence type="ECO:0000256" key="7">
    <source>
        <dbReference type="ARBA" id="ARBA00023303"/>
    </source>
</evidence>
<dbReference type="InterPro" id="IPR013099">
    <property type="entry name" value="K_chnl_dom"/>
</dbReference>
<evidence type="ECO:0000256" key="2">
    <source>
        <dbReference type="ARBA" id="ARBA00022448"/>
    </source>
</evidence>
<dbReference type="PRINTS" id="PR01333">
    <property type="entry name" value="2POREKCHANEL"/>
</dbReference>
<protein>
    <submittedName>
        <fullName evidence="13">Fibronectin type-III domain-containing protein</fullName>
    </submittedName>
</protein>
<keyword evidence="2 8" id="KW-0813">Transport</keyword>
<dbReference type="AlphaFoldDB" id="A0A914W5W0"/>
<keyword evidence="6 10" id="KW-0472">Membrane</keyword>
<comment type="subcellular location">
    <subcellularLocation>
        <location evidence="1">Membrane</location>
        <topology evidence="1">Multi-pass membrane protein</topology>
    </subcellularLocation>
</comment>
<feature type="transmembrane region" description="Helical" evidence="10">
    <location>
        <begin position="89"/>
        <end position="109"/>
    </location>
</feature>
<evidence type="ECO:0000256" key="5">
    <source>
        <dbReference type="ARBA" id="ARBA00023065"/>
    </source>
</evidence>
<reference evidence="13" key="1">
    <citation type="submission" date="2022-11" db="UniProtKB">
        <authorList>
            <consortium name="WormBaseParasite"/>
        </authorList>
    </citation>
    <scope>IDENTIFICATION</scope>
</reference>
<dbReference type="PANTHER" id="PTHR11003">
    <property type="entry name" value="POTASSIUM CHANNEL, SUBFAMILY K"/>
    <property type="match status" value="1"/>
</dbReference>
<dbReference type="Gene3D" id="2.60.40.10">
    <property type="entry name" value="Immunoglobulins"/>
    <property type="match status" value="2"/>
</dbReference>
<keyword evidence="3 8" id="KW-0812">Transmembrane</keyword>
<feature type="transmembrane region" description="Helical" evidence="10">
    <location>
        <begin position="201"/>
        <end position="220"/>
    </location>
</feature>
<dbReference type="GO" id="GO:0015271">
    <property type="term" value="F:outward rectifier potassium channel activity"/>
    <property type="evidence" value="ECO:0007669"/>
    <property type="project" value="TreeGrafter"/>
</dbReference>
<dbReference type="Pfam" id="PF00041">
    <property type="entry name" value="fn3"/>
    <property type="match status" value="2"/>
</dbReference>
<dbReference type="WBParaSite" id="PSAMB.scaffold311size57476.g4612.t1">
    <property type="protein sequence ID" value="PSAMB.scaffold311size57476.g4612.t1"/>
    <property type="gene ID" value="PSAMB.scaffold311size57476.g4612"/>
</dbReference>
<keyword evidence="5 8" id="KW-0406">Ion transport</keyword>
<feature type="transmembrane region" description="Helical" evidence="10">
    <location>
        <begin position="318"/>
        <end position="341"/>
    </location>
</feature>
<dbReference type="InterPro" id="IPR036116">
    <property type="entry name" value="FN3_sf"/>
</dbReference>
<dbReference type="Proteomes" id="UP000887566">
    <property type="component" value="Unplaced"/>
</dbReference>
<accession>A0A914W5W0</accession>
<sequence length="717" mass="79368">MEPNSAIKRPVLGGALHRLDSILDSTPAGRRPPTPINLSASASCAHRTTSMALPAGARPAKVPHDDNDNDVGGGSSVSDDDQPLTPIKVLQLALPHLFLLVISIGYVYLGAQTFMRLEEPHWRQQRARELQSLQRQKENFVGKLYELGRSGRELDGVEGTEEFTKYASEVYKIHQVGLVTRDDLRAQFGANSTAVEDAACWTFGISIFFVISTLTTIGYGNVTPTSPAGRAFCICFAVIGVPLLLITTADFAKFLATAITAVYIEYLQLKEKLKEKVRQWWQSRILGISPPPVPETGPTEDPEEMADFLWSHMENVHVVKLSATLVLSIVLGYSLLGGILLPLAEEWTFFDAFYYSFISCMKIGFGDMVPQTSAGLWVSLTYSLCGLTISTMCIDTVGGWYLERLHNYGRVMGTTDYLHFMKAAKFKRKKKEVMQQHYSTLVMLGQINLASYQKKTSCAAVSTTSSSKNKAEELKLPSSPPGDFRVVNITPYSIKLAWIPPDAPGKNAKYVINYKIKHHKTQTTLTIDDVSQNEVEIKGLKSFSIYEIEIYCTNKCGRSGSVKIVQITEPESAPQEVTAVSTGNGAIRVEWQAPCKMGRDITAYAIYYSDEPKAPFESWFKVQTQDAINRQQYLTLLKPNTKYAICVCAVYLKGAHSPLSKSVICATEEQEINANESDVDRYLQRLSNATAVVADEDRPISFVAIPEAENPLVITSL</sequence>